<dbReference type="Pfam" id="PF13439">
    <property type="entry name" value="Glyco_transf_4"/>
    <property type="match status" value="1"/>
</dbReference>
<comment type="caution">
    <text evidence="3">The sequence shown here is derived from an EMBL/GenBank/DDBJ whole genome shotgun (WGS) entry which is preliminary data.</text>
</comment>
<gene>
    <name evidence="3" type="ORF">EYH37_00105</name>
</gene>
<dbReference type="CDD" id="cd03811">
    <property type="entry name" value="GT4_GT28_WabH-like"/>
    <property type="match status" value="1"/>
</dbReference>
<evidence type="ECO:0000313" key="4">
    <source>
        <dbReference type="Proteomes" id="UP000606463"/>
    </source>
</evidence>
<dbReference type="AlphaFoldDB" id="A0A9D0YN19"/>
<dbReference type="Pfam" id="PF00534">
    <property type="entry name" value="Glycos_transf_1"/>
    <property type="match status" value="1"/>
</dbReference>
<feature type="domain" description="Glycosyltransferase subfamily 4-like N-terminal" evidence="2">
    <location>
        <begin position="14"/>
        <end position="177"/>
    </location>
</feature>
<dbReference type="PANTHER" id="PTHR12526">
    <property type="entry name" value="GLYCOSYLTRANSFERASE"/>
    <property type="match status" value="1"/>
</dbReference>
<evidence type="ECO:0000313" key="3">
    <source>
        <dbReference type="EMBL" id="HIP97761.1"/>
    </source>
</evidence>
<dbReference type="PANTHER" id="PTHR12526:SF630">
    <property type="entry name" value="GLYCOSYLTRANSFERASE"/>
    <property type="match status" value="1"/>
</dbReference>
<feature type="domain" description="Glycosyl transferase family 1" evidence="1">
    <location>
        <begin position="192"/>
        <end position="332"/>
    </location>
</feature>
<dbReference type="InterPro" id="IPR028098">
    <property type="entry name" value="Glyco_trans_4-like_N"/>
</dbReference>
<dbReference type="Gene3D" id="3.40.50.2000">
    <property type="entry name" value="Glycogen Phosphorylase B"/>
    <property type="match status" value="2"/>
</dbReference>
<dbReference type="InterPro" id="IPR001296">
    <property type="entry name" value="Glyco_trans_1"/>
</dbReference>
<dbReference type="GO" id="GO:0016757">
    <property type="term" value="F:glycosyltransferase activity"/>
    <property type="evidence" value="ECO:0007669"/>
    <property type="project" value="InterPro"/>
</dbReference>
<dbReference type="Proteomes" id="UP000606463">
    <property type="component" value="Unassembled WGS sequence"/>
</dbReference>
<dbReference type="SUPFAM" id="SSF53756">
    <property type="entry name" value="UDP-Glycosyltransferase/glycogen phosphorylase"/>
    <property type="match status" value="1"/>
</dbReference>
<protein>
    <submittedName>
        <fullName evidence="3">Glycosyltransferase</fullName>
    </submittedName>
</protein>
<proteinExistence type="predicted"/>
<name>A0A9D0YN19_AQUAO</name>
<sequence>MQETIYFLLPNLSYGGQERVATTLSYSFSKEYLVKFLLFQPKIAYPYKGLVEVVNSPPQKTFIGKFKELTKRVFYLRQLLKKETPKAVISFGESANLVNLLTPKKESKTIISIRQDFLQNLDIDSFYKSLYLQTYFFLYRKADYIVTVSKKIEYNLIKAFKIPHWKVKTIYNPIEVEEIQEKAKESLGGYEIIKDFPYLITVGRLTKQKGQWYLLRIFKHLKTRYKDLKLLILGEGKLKNYLVELSQNLGLKTYVWDRDMLNKAYDVYFLGFQENPYKFIKHAKLFIFTSLWEGLPNVLIESLAVGKTIISTDCRTGPREILAPNTDFLYQTSSPSVEEFGILMPTFEEKLLKANDPLTEKEKVWINTLSEVLNDEKLLKKYELKAPNRAYDFHIDKITNLWLEVI</sequence>
<accession>A0A9D0YN19</accession>
<evidence type="ECO:0000259" key="2">
    <source>
        <dbReference type="Pfam" id="PF13439"/>
    </source>
</evidence>
<reference evidence="3" key="1">
    <citation type="journal article" date="2020" name="ISME J.">
        <title>Gammaproteobacteria mediating utilization of methyl-, sulfur- and petroleum organic compounds in deep ocean hydrothermal plumes.</title>
        <authorList>
            <person name="Zhou Z."/>
            <person name="Liu Y."/>
            <person name="Pan J."/>
            <person name="Cron B.R."/>
            <person name="Toner B.M."/>
            <person name="Anantharaman K."/>
            <person name="Breier J.A."/>
            <person name="Dick G.J."/>
            <person name="Li M."/>
        </authorList>
    </citation>
    <scope>NUCLEOTIDE SEQUENCE</scope>
    <source>
        <strain evidence="3">SZUA-1501</strain>
    </source>
</reference>
<evidence type="ECO:0000259" key="1">
    <source>
        <dbReference type="Pfam" id="PF00534"/>
    </source>
</evidence>
<dbReference type="EMBL" id="DQVE01000002">
    <property type="protein sequence ID" value="HIP97761.1"/>
    <property type="molecule type" value="Genomic_DNA"/>
</dbReference>
<organism evidence="3 4">
    <name type="scientific">Aquifex aeolicus</name>
    <dbReference type="NCBI Taxonomy" id="63363"/>
    <lineage>
        <taxon>Bacteria</taxon>
        <taxon>Pseudomonadati</taxon>
        <taxon>Aquificota</taxon>
        <taxon>Aquificia</taxon>
        <taxon>Aquificales</taxon>
        <taxon>Aquificaceae</taxon>
        <taxon>Aquifex</taxon>
    </lineage>
</organism>